<reference evidence="1 2" key="1">
    <citation type="submission" date="2012-10" db="EMBL/GenBank/DDBJ databases">
        <authorList>
            <person name="Harkins D.M."/>
            <person name="Durkin A.S."/>
            <person name="Brinkac L.M."/>
            <person name="Selengut J.D."/>
            <person name="Sanka R."/>
            <person name="DePew J."/>
            <person name="Purushe J."/>
            <person name="Peacock S.J."/>
            <person name="Thaipadungpanit J."/>
            <person name="Wuthiekanun V.W."/>
            <person name="Day N.P."/>
            <person name="Vinetz J.M."/>
            <person name="Sutton G.G."/>
            <person name="Nelson W.C."/>
            <person name="Fouts D.E."/>
        </authorList>
    </citation>
    <scope>NUCLEOTIDE SEQUENCE [LARGE SCALE GENOMIC DNA]</scope>
    <source>
        <strain evidence="1 2">H1</strain>
    </source>
</reference>
<dbReference type="EMBL" id="AHMY02000045">
    <property type="protein sequence ID" value="EKO15492.1"/>
    <property type="molecule type" value="Genomic_DNA"/>
</dbReference>
<dbReference type="AlphaFoldDB" id="A0A0E2BE82"/>
<protein>
    <submittedName>
        <fullName evidence="1">Uncharacterized protein</fullName>
    </submittedName>
</protein>
<comment type="caution">
    <text evidence="1">The sequence shown here is derived from an EMBL/GenBank/DDBJ whole genome shotgun (WGS) entry which is preliminary data.</text>
</comment>
<evidence type="ECO:0000313" key="2">
    <source>
        <dbReference type="Proteomes" id="UP000006253"/>
    </source>
</evidence>
<organism evidence="1 2">
    <name type="scientific">Leptospira kirschneri str. H1</name>
    <dbReference type="NCBI Taxonomy" id="1049966"/>
    <lineage>
        <taxon>Bacteria</taxon>
        <taxon>Pseudomonadati</taxon>
        <taxon>Spirochaetota</taxon>
        <taxon>Spirochaetia</taxon>
        <taxon>Leptospirales</taxon>
        <taxon>Leptospiraceae</taxon>
        <taxon>Leptospira</taxon>
    </lineage>
</organism>
<sequence>MIPYAGDITFNAKSGEKNSNSVYGTEVHATRYQYGFTITPESLEIKDRVYKILKAISNLNQVAGNQSRFLYDFSPESIILRWTDDFAPRILYSFEESENILSIPSIVEKVNSGDLEGETLIIAGPITKLPEVTKLKEKKVTLFDGIKQGFLELEQRIKKDLK</sequence>
<name>A0A0E2BE82_9LEPT</name>
<proteinExistence type="predicted"/>
<dbReference type="Proteomes" id="UP000006253">
    <property type="component" value="Unassembled WGS sequence"/>
</dbReference>
<gene>
    <name evidence="1" type="ORF">LEP1GSC081_0650</name>
</gene>
<accession>A0A0E2BE82</accession>
<evidence type="ECO:0000313" key="1">
    <source>
        <dbReference type="EMBL" id="EKO15492.1"/>
    </source>
</evidence>